<sequence length="154" mass="17693">MAYRMPTAGVKTQESDMFRFNMVYPPLPRPQSRQEWVDPGCSLRPKFVCKAHAGSSDTALHKQSPMQAKAHLLHPAGVKLPESDMFRHYHVVPTERILKKEMREASRKGTCYNDGVQMCCPEISKADKLNCRPITYVYQEYYVEPRGSDDLRSN</sequence>
<name>A0AAD8B6R9_BIOPF</name>
<proteinExistence type="predicted"/>
<keyword evidence="2" id="KW-1185">Reference proteome</keyword>
<dbReference type="AlphaFoldDB" id="A0AAD8B6R9"/>
<evidence type="ECO:0000313" key="2">
    <source>
        <dbReference type="Proteomes" id="UP001233172"/>
    </source>
</evidence>
<protein>
    <submittedName>
        <fullName evidence="1">Uncharacterized protein</fullName>
    </submittedName>
</protein>
<organism evidence="1 2">
    <name type="scientific">Biomphalaria pfeifferi</name>
    <name type="common">Bloodfluke planorb</name>
    <name type="synonym">Freshwater snail</name>
    <dbReference type="NCBI Taxonomy" id="112525"/>
    <lineage>
        <taxon>Eukaryota</taxon>
        <taxon>Metazoa</taxon>
        <taxon>Spiralia</taxon>
        <taxon>Lophotrochozoa</taxon>
        <taxon>Mollusca</taxon>
        <taxon>Gastropoda</taxon>
        <taxon>Heterobranchia</taxon>
        <taxon>Euthyneura</taxon>
        <taxon>Panpulmonata</taxon>
        <taxon>Hygrophila</taxon>
        <taxon>Lymnaeoidea</taxon>
        <taxon>Planorbidae</taxon>
        <taxon>Biomphalaria</taxon>
    </lineage>
</organism>
<reference evidence="1" key="1">
    <citation type="journal article" date="2023" name="PLoS Negl. Trop. Dis.">
        <title>A genome sequence for Biomphalaria pfeifferi, the major vector snail for the human-infecting parasite Schistosoma mansoni.</title>
        <authorList>
            <person name="Bu L."/>
            <person name="Lu L."/>
            <person name="Laidemitt M.R."/>
            <person name="Zhang S.M."/>
            <person name="Mutuku M."/>
            <person name="Mkoji G."/>
            <person name="Steinauer M."/>
            <person name="Loker E.S."/>
        </authorList>
    </citation>
    <scope>NUCLEOTIDE SEQUENCE</scope>
    <source>
        <strain evidence="1">KasaAsao</strain>
    </source>
</reference>
<dbReference type="Proteomes" id="UP001233172">
    <property type="component" value="Unassembled WGS sequence"/>
</dbReference>
<dbReference type="EMBL" id="JASAOG010000130">
    <property type="protein sequence ID" value="KAK0049066.1"/>
    <property type="molecule type" value="Genomic_DNA"/>
</dbReference>
<reference evidence="1" key="2">
    <citation type="submission" date="2023-04" db="EMBL/GenBank/DDBJ databases">
        <authorList>
            <person name="Bu L."/>
            <person name="Lu L."/>
            <person name="Laidemitt M.R."/>
            <person name="Zhang S.M."/>
            <person name="Mutuku M."/>
            <person name="Mkoji G."/>
            <person name="Steinauer M."/>
            <person name="Loker E.S."/>
        </authorList>
    </citation>
    <scope>NUCLEOTIDE SEQUENCE</scope>
    <source>
        <strain evidence="1">KasaAsao</strain>
        <tissue evidence="1">Whole Snail</tissue>
    </source>
</reference>
<gene>
    <name evidence="1" type="ORF">Bpfe_021494</name>
</gene>
<accession>A0AAD8B6R9</accession>
<evidence type="ECO:0000313" key="1">
    <source>
        <dbReference type="EMBL" id="KAK0049066.1"/>
    </source>
</evidence>
<comment type="caution">
    <text evidence="1">The sequence shown here is derived from an EMBL/GenBank/DDBJ whole genome shotgun (WGS) entry which is preliminary data.</text>
</comment>